<feature type="compositionally biased region" description="Basic and acidic residues" evidence="1">
    <location>
        <begin position="184"/>
        <end position="208"/>
    </location>
</feature>
<reference evidence="4 5" key="3">
    <citation type="submission" date="2019-11" db="EMBL/GenBank/DDBJ databases">
        <title>A de novo genome assembly of a pear dwarfing rootstock.</title>
        <authorList>
            <person name="Wang F."/>
            <person name="Wang J."/>
            <person name="Li S."/>
            <person name="Zhang Y."/>
            <person name="Fang M."/>
            <person name="Ma L."/>
            <person name="Zhao Y."/>
            <person name="Jiang S."/>
        </authorList>
    </citation>
    <scope>NUCLEOTIDE SEQUENCE [LARGE SCALE GENOMIC DNA]</scope>
    <source>
        <strain evidence="4">S2</strain>
        <tissue evidence="4">Leaf</tissue>
    </source>
</reference>
<dbReference type="EMBL" id="SMOL01000753">
    <property type="protein sequence ID" value="KAB2600177.1"/>
    <property type="molecule type" value="Genomic_DNA"/>
</dbReference>
<feature type="domain" description="Transposase MuDR plant" evidence="2">
    <location>
        <begin position="263"/>
        <end position="318"/>
    </location>
</feature>
<sequence length="657" mass="74764">MTCRSMGGGYGGKWGGGQGKAGMVEGCCGWEKDERVFPELFSIKLHHGGEISYDMYVRGKVTYIDNCDKDLMSLLVIYDMVEAAGYIEWFMNYYFKIPNMDLSNGEINVEEGNGQKEKNCEGPEKSKRKSVAEVGEGDIEVFFDVPISLEGNVEEENEEDTEEDDNDFEESEYESNADNPIFSKFDERDAEQRSARQSEQSREKKEEQREEEFDTANVEQNVVDDPDYNSNTLESVHFSDDEGGKKHERFPEFNEKIDMKNPTLTLGLVFRDHVQFKRAVIMYSLVNRYGEIHFPRNEKLKVVAKCAKGCPWKCCAGKMIKLNPTWHVNSFLATVKSDWNHGCAKRKAYRALDRALKIILLCTVGIDPNDETWVIAYTVVEMENKSSWIWFLELLAVDVGIVNQGGWTFISDKQKGNLFKGKTLKDTLWSDLKKLDENAYDWLVKLPAHHWSKSHFETHPKCDMLLNNLCESFNAVILILRQKPIVTMLLLIHTLLMKRIQMRRDIMANKVGDLCPKIKKKLEEAKIESGKCIAQWSGGSKFQVDAGGGEQYVVDLVKKTCFCRKQPGRPRKKRNKEAAERDNEGEQTPTNPTSNPQGPPQPLKLGRKGQGTLKCTICKKEGHNARTHHRHLPPRDKHASTSAQGQIAPKKGQGKQG</sequence>
<dbReference type="InterPro" id="IPR004332">
    <property type="entry name" value="Transposase_MuDR"/>
</dbReference>
<evidence type="ECO:0000313" key="5">
    <source>
        <dbReference type="Proteomes" id="UP000327157"/>
    </source>
</evidence>
<dbReference type="Pfam" id="PF26130">
    <property type="entry name" value="PB1-like"/>
    <property type="match status" value="1"/>
</dbReference>
<feature type="region of interest" description="Disordered" evidence="1">
    <location>
        <begin position="566"/>
        <end position="657"/>
    </location>
</feature>
<feature type="region of interest" description="Disordered" evidence="1">
    <location>
        <begin position="113"/>
        <end position="132"/>
    </location>
</feature>
<reference evidence="5" key="2">
    <citation type="submission" date="2019-10" db="EMBL/GenBank/DDBJ databases">
        <title>A de novo genome assembly of a pear dwarfing rootstock.</title>
        <authorList>
            <person name="Wang F."/>
            <person name="Wang J."/>
            <person name="Li S."/>
            <person name="Zhang Y."/>
            <person name="Fang M."/>
            <person name="Ma L."/>
            <person name="Zhao Y."/>
            <person name="Jiang S."/>
        </authorList>
    </citation>
    <scope>NUCLEOTIDE SEQUENCE [LARGE SCALE GENOMIC DNA]</scope>
</reference>
<dbReference type="OrthoDB" id="1001935at2759"/>
<dbReference type="PANTHER" id="PTHR31973:SF187">
    <property type="entry name" value="MUTATOR TRANSPOSASE MUDRA PROTEIN"/>
    <property type="match status" value="1"/>
</dbReference>
<evidence type="ECO:0000256" key="1">
    <source>
        <dbReference type="SAM" id="MobiDB-lite"/>
    </source>
</evidence>
<evidence type="ECO:0000259" key="3">
    <source>
        <dbReference type="Pfam" id="PF26130"/>
    </source>
</evidence>
<feature type="compositionally biased region" description="Basic and acidic residues" evidence="1">
    <location>
        <begin position="113"/>
        <end position="125"/>
    </location>
</feature>
<dbReference type="AlphaFoldDB" id="A0A5N5FB30"/>
<comment type="caution">
    <text evidence="4">The sequence shown here is derived from an EMBL/GenBank/DDBJ whole genome shotgun (WGS) entry which is preliminary data.</text>
</comment>
<feature type="compositionally biased region" description="Basic residues" evidence="1">
    <location>
        <begin position="566"/>
        <end position="575"/>
    </location>
</feature>
<dbReference type="InterPro" id="IPR058594">
    <property type="entry name" value="PB1-like_dom_pln"/>
</dbReference>
<organism evidence="4 5">
    <name type="scientific">Pyrus ussuriensis x Pyrus communis</name>
    <dbReference type="NCBI Taxonomy" id="2448454"/>
    <lineage>
        <taxon>Eukaryota</taxon>
        <taxon>Viridiplantae</taxon>
        <taxon>Streptophyta</taxon>
        <taxon>Embryophyta</taxon>
        <taxon>Tracheophyta</taxon>
        <taxon>Spermatophyta</taxon>
        <taxon>Magnoliopsida</taxon>
        <taxon>eudicotyledons</taxon>
        <taxon>Gunneridae</taxon>
        <taxon>Pentapetalae</taxon>
        <taxon>rosids</taxon>
        <taxon>fabids</taxon>
        <taxon>Rosales</taxon>
        <taxon>Rosaceae</taxon>
        <taxon>Amygdaloideae</taxon>
        <taxon>Maleae</taxon>
        <taxon>Pyrus</taxon>
    </lineage>
</organism>
<gene>
    <name evidence="4" type="ORF">D8674_010448</name>
</gene>
<name>A0A5N5FB30_9ROSA</name>
<evidence type="ECO:0000313" key="4">
    <source>
        <dbReference type="EMBL" id="KAB2600177.1"/>
    </source>
</evidence>
<feature type="region of interest" description="Disordered" evidence="1">
    <location>
        <begin position="146"/>
        <end position="251"/>
    </location>
</feature>
<feature type="domain" description="PB1-like" evidence="3">
    <location>
        <begin position="40"/>
        <end position="101"/>
    </location>
</feature>
<protein>
    <submittedName>
        <fullName evidence="4">Uncharacterized protein</fullName>
    </submittedName>
</protein>
<dbReference type="PANTHER" id="PTHR31973">
    <property type="entry name" value="POLYPROTEIN, PUTATIVE-RELATED"/>
    <property type="match status" value="1"/>
</dbReference>
<evidence type="ECO:0000259" key="2">
    <source>
        <dbReference type="Pfam" id="PF03108"/>
    </source>
</evidence>
<dbReference type="Pfam" id="PF03108">
    <property type="entry name" value="DBD_Tnp_Mut"/>
    <property type="match status" value="1"/>
</dbReference>
<dbReference type="Proteomes" id="UP000327157">
    <property type="component" value="Chromosome 13"/>
</dbReference>
<feature type="compositionally biased region" description="Acidic residues" evidence="1">
    <location>
        <begin position="152"/>
        <end position="175"/>
    </location>
</feature>
<feature type="compositionally biased region" description="Basic and acidic residues" evidence="1">
    <location>
        <begin position="237"/>
        <end position="251"/>
    </location>
</feature>
<keyword evidence="5" id="KW-1185">Reference proteome</keyword>
<feature type="compositionally biased region" description="Polar residues" evidence="1">
    <location>
        <begin position="586"/>
        <end position="596"/>
    </location>
</feature>
<accession>A0A5N5FB30</accession>
<reference evidence="4 5" key="1">
    <citation type="submission" date="2019-09" db="EMBL/GenBank/DDBJ databases">
        <authorList>
            <person name="Ou C."/>
        </authorList>
    </citation>
    <scope>NUCLEOTIDE SEQUENCE [LARGE SCALE GENOMIC DNA]</scope>
    <source>
        <strain evidence="4">S2</strain>
        <tissue evidence="4">Leaf</tissue>
    </source>
</reference>
<proteinExistence type="predicted"/>